<gene>
    <name evidence="3" type="ORF">H3H39_04550</name>
</gene>
<sequence>MRKYSTKKIDQGDPADHFPSKKLLLTERGEQWVSNFRDVDKQLARELVSNLTLVSATEFERSLIQKIENYAQGKEGKIALFGARELDIKKGESVFDKEGRGVNSTPRGVDVGSEGRVASIIRTLANNKSEFLNHPDVATMRTEKCRHVLFIDDFIGSGRRVRSYVDSFFCNPSVRSWKSYHLFKTAVIAYSGTPKGLQKLARSKYKLVAHIERSCPTLGGLLWDTKKRKALTQLCLDYGERLKMGYPLGYGEVAALLVFEHSCPNNCPQLLWFTPKKKSWVPLFPKKTVDSEFRSIFPPAIALGDDTTMLMAAGQKRIASTMQNQVKGPIPASWLTVLALFSTRARRLDAVEAATKFNSVQAADVVEKCVKAGLIDQNWRLTDAGRRELSAAKRLNAEKEKLLPNPMDEVYYPTSLRSHSES</sequence>
<dbReference type="Pfam" id="PF24409">
    <property type="entry name" value="wHTH-PRTase_assc"/>
    <property type="match status" value="1"/>
</dbReference>
<reference evidence="3 4" key="1">
    <citation type="submission" date="2020-07" db="EMBL/GenBank/DDBJ databases">
        <title>Novel species isolated from subtropical streams in China.</title>
        <authorList>
            <person name="Lu H."/>
        </authorList>
    </citation>
    <scope>NUCLEOTIDE SEQUENCE [LARGE SCALE GENOMIC DNA]</scope>
    <source>
        <strain evidence="3 4">LX47W</strain>
    </source>
</reference>
<evidence type="ECO:0000259" key="1">
    <source>
        <dbReference type="Pfam" id="PF24390"/>
    </source>
</evidence>
<protein>
    <submittedName>
        <fullName evidence="3">Uncharacterized protein</fullName>
    </submittedName>
</protein>
<comment type="caution">
    <text evidence="3">The sequence shown here is derived from an EMBL/GenBank/DDBJ whole genome shotgun (WGS) entry which is preliminary data.</text>
</comment>
<proteinExistence type="predicted"/>
<dbReference type="InterPro" id="IPR057055">
    <property type="entry name" value="wHTH-PRTase_assoc"/>
</dbReference>
<evidence type="ECO:0000259" key="2">
    <source>
        <dbReference type="Pfam" id="PF24409"/>
    </source>
</evidence>
<name>A0A7W2F702_9BURK</name>
<feature type="domain" description="PRTase-CE" evidence="1">
    <location>
        <begin position="30"/>
        <end position="285"/>
    </location>
</feature>
<organism evidence="3 4">
    <name type="scientific">Rugamonas apoptosis</name>
    <dbReference type="NCBI Taxonomy" id="2758570"/>
    <lineage>
        <taxon>Bacteria</taxon>
        <taxon>Pseudomonadati</taxon>
        <taxon>Pseudomonadota</taxon>
        <taxon>Betaproteobacteria</taxon>
        <taxon>Burkholderiales</taxon>
        <taxon>Oxalobacteraceae</taxon>
        <taxon>Telluria group</taxon>
        <taxon>Rugamonas</taxon>
    </lineage>
</organism>
<keyword evidence="4" id="KW-1185">Reference proteome</keyword>
<dbReference type="AlphaFoldDB" id="A0A7W2F702"/>
<dbReference type="RefSeq" id="WP_182152123.1">
    <property type="nucleotide sequence ID" value="NZ_JACEZU010000002.1"/>
</dbReference>
<dbReference type="Proteomes" id="UP000573499">
    <property type="component" value="Unassembled WGS sequence"/>
</dbReference>
<accession>A0A7W2F702</accession>
<dbReference type="InterPro" id="IPR056920">
    <property type="entry name" value="PRTase-CE"/>
</dbReference>
<evidence type="ECO:0000313" key="3">
    <source>
        <dbReference type="EMBL" id="MBA5686320.1"/>
    </source>
</evidence>
<dbReference type="EMBL" id="JACEZU010000002">
    <property type="protein sequence ID" value="MBA5686320.1"/>
    <property type="molecule type" value="Genomic_DNA"/>
</dbReference>
<evidence type="ECO:0000313" key="4">
    <source>
        <dbReference type="Proteomes" id="UP000573499"/>
    </source>
</evidence>
<dbReference type="Pfam" id="PF24390">
    <property type="entry name" value="PRTase-CE"/>
    <property type="match status" value="1"/>
</dbReference>
<feature type="domain" description="PRTase associated wHTH" evidence="2">
    <location>
        <begin position="335"/>
        <end position="417"/>
    </location>
</feature>